<dbReference type="EMBL" id="CM031823">
    <property type="protein sequence ID" value="KAG6626054.1"/>
    <property type="molecule type" value="Genomic_DNA"/>
</dbReference>
<feature type="compositionally biased region" description="Polar residues" evidence="10">
    <location>
        <begin position="177"/>
        <end position="192"/>
    </location>
</feature>
<evidence type="ECO:0000256" key="9">
    <source>
        <dbReference type="RuleBase" id="RU369094"/>
    </source>
</evidence>
<keyword evidence="7 8" id="KW-0539">Nucleus</keyword>
<feature type="region of interest" description="Disordered" evidence="10">
    <location>
        <begin position="171"/>
        <end position="192"/>
    </location>
</feature>
<keyword evidence="4 9" id="KW-0805">Transcription regulation</keyword>
<dbReference type="PANTHER" id="PTHR31992">
    <property type="entry name" value="DOF ZINC FINGER PROTEIN DOF1.4-RELATED"/>
    <property type="match status" value="1"/>
</dbReference>
<keyword evidence="1 9" id="KW-0479">Metal-binding</keyword>
<gene>
    <name evidence="12" type="ORF">CIPAW_15G020300</name>
    <name evidence="13" type="ORF">I3842_15G020800</name>
</gene>
<accession>A0A8T1NAI3</accession>
<dbReference type="GO" id="GO:0005634">
    <property type="term" value="C:nucleus"/>
    <property type="evidence" value="ECO:0007669"/>
    <property type="project" value="UniProtKB-SubCell"/>
</dbReference>
<evidence type="ECO:0000256" key="10">
    <source>
        <dbReference type="SAM" id="MobiDB-lite"/>
    </source>
</evidence>
<evidence type="ECO:0000313" key="14">
    <source>
        <dbReference type="Proteomes" id="UP000811609"/>
    </source>
</evidence>
<comment type="subcellular location">
    <subcellularLocation>
        <location evidence="8 9">Nucleus</location>
    </subcellularLocation>
</comment>
<dbReference type="GO" id="GO:0008270">
    <property type="term" value="F:zinc ion binding"/>
    <property type="evidence" value="ECO:0007669"/>
    <property type="project" value="UniProtKB-KW"/>
</dbReference>
<keyword evidence="2 8" id="KW-0863">Zinc-finger</keyword>
<feature type="compositionally biased region" description="Polar residues" evidence="10">
    <location>
        <begin position="124"/>
        <end position="136"/>
    </location>
</feature>
<evidence type="ECO:0000256" key="3">
    <source>
        <dbReference type="ARBA" id="ARBA00022833"/>
    </source>
</evidence>
<keyword evidence="14" id="KW-1185">Reference proteome</keyword>
<evidence type="ECO:0000256" key="8">
    <source>
        <dbReference type="PROSITE-ProRule" id="PRU00071"/>
    </source>
</evidence>
<comment type="function">
    <text evidence="9">Transcription factor that binds specifically to a 5'-AA[AG]G-3' consensus core sequence.</text>
</comment>
<reference evidence="12" key="1">
    <citation type="submission" date="2020-12" db="EMBL/GenBank/DDBJ databases">
        <title>WGS assembly of Carya illinoinensis cv. Pawnee.</title>
        <authorList>
            <person name="Platts A."/>
            <person name="Shu S."/>
            <person name="Wright S."/>
            <person name="Barry K."/>
            <person name="Edger P."/>
            <person name="Pires J.C."/>
            <person name="Schmutz J."/>
        </authorList>
    </citation>
    <scope>NUCLEOTIDE SEQUENCE</scope>
    <source>
        <tissue evidence="12">Leaf</tissue>
    </source>
</reference>
<dbReference type="InterPro" id="IPR003851">
    <property type="entry name" value="Znf_Dof"/>
</dbReference>
<evidence type="ECO:0000256" key="1">
    <source>
        <dbReference type="ARBA" id="ARBA00022723"/>
    </source>
</evidence>
<evidence type="ECO:0000313" key="12">
    <source>
        <dbReference type="EMBL" id="KAG6626054.1"/>
    </source>
</evidence>
<dbReference type="GO" id="GO:0003677">
    <property type="term" value="F:DNA binding"/>
    <property type="evidence" value="ECO:0007669"/>
    <property type="project" value="UniProtKB-UniRule"/>
</dbReference>
<keyword evidence="6 9" id="KW-0804">Transcription</keyword>
<evidence type="ECO:0000313" key="13">
    <source>
        <dbReference type="EMBL" id="KAG6674010.1"/>
    </source>
</evidence>
<organism evidence="12 14">
    <name type="scientific">Carya illinoinensis</name>
    <name type="common">Pecan</name>
    <dbReference type="NCBI Taxonomy" id="32201"/>
    <lineage>
        <taxon>Eukaryota</taxon>
        <taxon>Viridiplantae</taxon>
        <taxon>Streptophyta</taxon>
        <taxon>Embryophyta</taxon>
        <taxon>Tracheophyta</taxon>
        <taxon>Spermatophyta</taxon>
        <taxon>Magnoliopsida</taxon>
        <taxon>eudicotyledons</taxon>
        <taxon>Gunneridae</taxon>
        <taxon>Pentapetalae</taxon>
        <taxon>rosids</taxon>
        <taxon>fabids</taxon>
        <taxon>Fagales</taxon>
        <taxon>Juglandaceae</taxon>
        <taxon>Carya</taxon>
    </lineage>
</organism>
<dbReference type="EMBL" id="CM031839">
    <property type="protein sequence ID" value="KAG6674010.1"/>
    <property type="molecule type" value="Genomic_DNA"/>
</dbReference>
<dbReference type="PROSITE" id="PS50884">
    <property type="entry name" value="ZF_DOF_2"/>
    <property type="match status" value="1"/>
</dbReference>
<dbReference type="PROSITE" id="PS01361">
    <property type="entry name" value="ZF_DOF_1"/>
    <property type="match status" value="1"/>
</dbReference>
<evidence type="ECO:0000256" key="2">
    <source>
        <dbReference type="ARBA" id="ARBA00022771"/>
    </source>
</evidence>
<dbReference type="Pfam" id="PF02701">
    <property type="entry name" value="Zn_ribbon_Dof"/>
    <property type="match status" value="1"/>
</dbReference>
<dbReference type="AlphaFoldDB" id="A0A8T1NAI3"/>
<dbReference type="GO" id="GO:0003700">
    <property type="term" value="F:DNA-binding transcription factor activity"/>
    <property type="evidence" value="ECO:0007669"/>
    <property type="project" value="UniProtKB-UniRule"/>
</dbReference>
<name>A0A8T1NAI3_CARIL</name>
<dbReference type="PANTHER" id="PTHR31992:SF316">
    <property type="entry name" value="DOF ZINC FINGER PROTEIN DOF1.2"/>
    <property type="match status" value="1"/>
</dbReference>
<sequence>MFTTCGGHDQMLHHFGPPRPLLMDGSGWRPNVELAPNCPRCASSNTKFCYYNNYSLSQPRYFCKGCRRYWTKGGSLRNVPVGGGCRKNRRAKSSRLPQRQRGAWQSSSTSPDHNGNDKSADSCEYSNGEDSASHRSVTSGADIDLAVVFARFVNQNPSTELEFRTVPELRPDDHSNVVANSSPSSLNQGDNDQQHNAAFEYHEKPINGGEANHMLLEGFPREEKVLNNDQVFIEDDVNSFRLQNLLDDEVVQDALWSDDATANLPNFMWYADQSRTNLITDGTWSSLDLSGFEVFSRP</sequence>
<dbReference type="InterPro" id="IPR045174">
    <property type="entry name" value="Dof"/>
</dbReference>
<evidence type="ECO:0000259" key="11">
    <source>
        <dbReference type="PROSITE" id="PS50884"/>
    </source>
</evidence>
<keyword evidence="3 9" id="KW-0862">Zinc</keyword>
<feature type="domain" description="Dof-type" evidence="11">
    <location>
        <begin position="36"/>
        <end position="90"/>
    </location>
</feature>
<feature type="compositionally biased region" description="Polar residues" evidence="10">
    <location>
        <begin position="103"/>
        <end position="113"/>
    </location>
</feature>
<evidence type="ECO:0000256" key="5">
    <source>
        <dbReference type="ARBA" id="ARBA00023125"/>
    </source>
</evidence>
<protein>
    <recommendedName>
        <fullName evidence="9">Dof zinc finger protein</fullName>
    </recommendedName>
</protein>
<evidence type="ECO:0000256" key="4">
    <source>
        <dbReference type="ARBA" id="ARBA00023015"/>
    </source>
</evidence>
<dbReference type="Proteomes" id="UP000811246">
    <property type="component" value="Chromosome 15"/>
</dbReference>
<dbReference type="Proteomes" id="UP000811609">
    <property type="component" value="Chromosome 15"/>
</dbReference>
<reference evidence="13" key="2">
    <citation type="submission" date="2021-01" db="EMBL/GenBank/DDBJ databases">
        <authorList>
            <person name="Lovell J.T."/>
            <person name="Bentley N."/>
            <person name="Bhattarai G."/>
            <person name="Jenkins J.W."/>
            <person name="Sreedasyam A."/>
            <person name="Alarcon Y."/>
            <person name="Bock C."/>
            <person name="Boston L."/>
            <person name="Carlson J."/>
            <person name="Cervantes K."/>
            <person name="Clermont K."/>
            <person name="Krom N."/>
            <person name="Kubenka K."/>
            <person name="Mamidi S."/>
            <person name="Mattison C."/>
            <person name="Monteros M."/>
            <person name="Pisani C."/>
            <person name="Plott C."/>
            <person name="Rajasekar S."/>
            <person name="Rhein H.S."/>
            <person name="Rohla C."/>
            <person name="Song M."/>
            <person name="Hilaire R.S."/>
            <person name="Shu S."/>
            <person name="Wells L."/>
            <person name="Wang X."/>
            <person name="Webber J."/>
            <person name="Heerema R.J."/>
            <person name="Klein P."/>
            <person name="Conner P."/>
            <person name="Grauke L."/>
            <person name="Grimwood J."/>
            <person name="Schmutz J."/>
            <person name="Randall J.J."/>
        </authorList>
    </citation>
    <scope>NUCLEOTIDE SEQUENCE</scope>
    <source>
        <tissue evidence="13">Leaf</tissue>
    </source>
</reference>
<feature type="region of interest" description="Disordered" evidence="10">
    <location>
        <begin position="81"/>
        <end position="136"/>
    </location>
</feature>
<evidence type="ECO:0000256" key="6">
    <source>
        <dbReference type="ARBA" id="ARBA00023163"/>
    </source>
</evidence>
<proteinExistence type="predicted"/>
<evidence type="ECO:0000256" key="7">
    <source>
        <dbReference type="ARBA" id="ARBA00023242"/>
    </source>
</evidence>
<keyword evidence="5 8" id="KW-0238">DNA-binding</keyword>
<comment type="caution">
    <text evidence="12">The sequence shown here is derived from an EMBL/GenBank/DDBJ whole genome shotgun (WGS) entry which is preliminary data.</text>
</comment>